<sequence>MHSSEDLVWYVSYGSNMNASRLACYLEGGRPPGAMRGYTGARDATPPRAAAPVMLPGRLHFSGSSRVWGGGIAFYDHEADGPTPARAFLISAEQFVDVAEQEMHKPVRADDPLEEIVREGVPGGRFEAGPGRYETLLNVGERDGLPMLTFTAPDSITEMESTDPTEPYLDMLAEGLAQGHGWGRDRCDAYFAARGAHLDLPAAA</sequence>
<dbReference type="Gene3D" id="3.10.490.10">
    <property type="entry name" value="Gamma-glutamyl cyclotransferase-like"/>
    <property type="match status" value="1"/>
</dbReference>
<organism evidence="1 2">
    <name type="scientific">Brachybacterium equifaecis</name>
    <dbReference type="NCBI Taxonomy" id="2910770"/>
    <lineage>
        <taxon>Bacteria</taxon>
        <taxon>Bacillati</taxon>
        <taxon>Actinomycetota</taxon>
        <taxon>Actinomycetes</taxon>
        <taxon>Micrococcales</taxon>
        <taxon>Dermabacteraceae</taxon>
        <taxon>Brachybacterium</taxon>
    </lineage>
</organism>
<dbReference type="RefSeq" id="WP_249738478.1">
    <property type="nucleotide sequence ID" value="NZ_JAKNCJ010000013.1"/>
</dbReference>
<evidence type="ECO:0000313" key="2">
    <source>
        <dbReference type="Proteomes" id="UP001203761"/>
    </source>
</evidence>
<dbReference type="Proteomes" id="UP001203761">
    <property type="component" value="Unassembled WGS sequence"/>
</dbReference>
<keyword evidence="2" id="KW-1185">Reference proteome</keyword>
<proteinExistence type="predicted"/>
<protein>
    <submittedName>
        <fullName evidence="1">Histone deacetylase</fullName>
    </submittedName>
</protein>
<reference evidence="1" key="1">
    <citation type="submission" date="2022-02" db="EMBL/GenBank/DDBJ databases">
        <authorList>
            <person name="Lee M."/>
            <person name="Kim S.-J."/>
            <person name="Jung M.-Y."/>
        </authorList>
    </citation>
    <scope>NUCLEOTIDE SEQUENCE</scope>
    <source>
        <strain evidence="1">JHP9</strain>
    </source>
</reference>
<gene>
    <name evidence="1" type="ORF">Bequi_13600</name>
</gene>
<evidence type="ECO:0000313" key="1">
    <source>
        <dbReference type="EMBL" id="MCL6424399.1"/>
    </source>
</evidence>
<comment type="caution">
    <text evidence="1">The sequence shown here is derived from an EMBL/GenBank/DDBJ whole genome shotgun (WGS) entry which is preliminary data.</text>
</comment>
<accession>A0ABT0R568</accession>
<name>A0ABT0R568_9MICO</name>
<dbReference type="EMBL" id="JAKNCJ010000013">
    <property type="protein sequence ID" value="MCL6424399.1"/>
    <property type="molecule type" value="Genomic_DNA"/>
</dbReference>